<dbReference type="PROSITE" id="PS50206">
    <property type="entry name" value="RHODANESE_3"/>
    <property type="match status" value="1"/>
</dbReference>
<keyword evidence="3" id="KW-1185">Reference proteome</keyword>
<keyword evidence="2" id="KW-0548">Nucleotidyltransferase</keyword>
<evidence type="ECO:0000259" key="1">
    <source>
        <dbReference type="PROSITE" id="PS50206"/>
    </source>
</evidence>
<comment type="caution">
    <text evidence="2">The sequence shown here is derived from an EMBL/GenBank/DDBJ whole genome shotgun (WGS) entry which is preliminary data.</text>
</comment>
<name>A0ABY2RXH3_9PSEU</name>
<dbReference type="SMART" id="SM00450">
    <property type="entry name" value="RHOD"/>
    <property type="match status" value="1"/>
</dbReference>
<protein>
    <submittedName>
        <fullName evidence="2">Adenylyltransferase/sulfurtransferase MoeZ</fullName>
    </submittedName>
</protein>
<gene>
    <name evidence="2" type="primary">moeZ</name>
    <name evidence="2" type="ORF">FCN18_28445</name>
</gene>
<sequence length="392" mass="42241">MSGTLPPLVEPAAELTKDEVARYSRHLIIPDVGMDGQKRLKNAKVLVIGAGGLGSPALLYLAAAGVGTLGVIDFDVVDESNLQRQVIHGQSDVGKPKAQSAKESVAEINPFVDVILHQEQLTTDNALDVFRGYDLILDGTDNFATRYLVNDAAVLLGKPYVWGSIFRFEGQVSVFWEDAPNGRGLNYRDLYPEPPPPGMVPSCAEGGVLGVLCASIGSIMVTEAIKLITGIGEPLLGRLISYDALEMKYREVKIRKDPDTPKITELIDYEAFCGVVSDEAQEAASGSTITPAELKAKFDAGENFELIDVREPHEYEIVNIKGAKLIPKDRILSGEALVELPQDKPIVLHCKSGARSAEALAALHRAGFKDATHLGGGVLAWAKQIDQSLPTY</sequence>
<dbReference type="Gene3D" id="3.40.50.720">
    <property type="entry name" value="NAD(P)-binding Rossmann-like Domain"/>
    <property type="match status" value="1"/>
</dbReference>
<keyword evidence="2" id="KW-0808">Transferase</keyword>
<dbReference type="NCBIfam" id="NF005902">
    <property type="entry name" value="PRK07878.1"/>
    <property type="match status" value="1"/>
</dbReference>
<dbReference type="Gene3D" id="3.40.250.10">
    <property type="entry name" value="Rhodanese-like domain"/>
    <property type="match status" value="1"/>
</dbReference>
<organism evidence="2 3">
    <name type="scientific">Prauserella endophytica</name>
    <dbReference type="NCBI Taxonomy" id="1592324"/>
    <lineage>
        <taxon>Bacteria</taxon>
        <taxon>Bacillati</taxon>
        <taxon>Actinomycetota</taxon>
        <taxon>Actinomycetes</taxon>
        <taxon>Pseudonocardiales</taxon>
        <taxon>Pseudonocardiaceae</taxon>
        <taxon>Prauserella</taxon>
        <taxon>Prauserella coralliicola group</taxon>
    </lineage>
</organism>
<proteinExistence type="predicted"/>
<dbReference type="InterPro" id="IPR000594">
    <property type="entry name" value="ThiF_NAD_FAD-bd"/>
</dbReference>
<evidence type="ECO:0000313" key="2">
    <source>
        <dbReference type="EMBL" id="TKG64477.1"/>
    </source>
</evidence>
<dbReference type="Pfam" id="PF00581">
    <property type="entry name" value="Rhodanese"/>
    <property type="match status" value="1"/>
</dbReference>
<accession>A0ABY2RXH3</accession>
<dbReference type="InterPro" id="IPR035985">
    <property type="entry name" value="Ubiquitin-activating_enz"/>
</dbReference>
<evidence type="ECO:0000313" key="3">
    <source>
        <dbReference type="Proteomes" id="UP000309992"/>
    </source>
</evidence>
<reference evidence="2 3" key="1">
    <citation type="journal article" date="2015" name="Antonie Van Leeuwenhoek">
        <title>Prauserella endophytica sp. nov., an endophytic actinobacterium isolated from Tamarix taklamakanensis.</title>
        <authorList>
            <person name="Liu J.M."/>
            <person name="Habden X."/>
            <person name="Guo L."/>
            <person name="Tuo L."/>
            <person name="Jiang Z.K."/>
            <person name="Liu S.W."/>
            <person name="Liu X.F."/>
            <person name="Chen L."/>
            <person name="Li R.F."/>
            <person name="Zhang Y.Q."/>
            <person name="Sun C.H."/>
        </authorList>
    </citation>
    <scope>NUCLEOTIDE SEQUENCE [LARGE SCALE GENOMIC DNA]</scope>
    <source>
        <strain evidence="2 3">CGMCC 4.7182</strain>
    </source>
</reference>
<dbReference type="Pfam" id="PF00899">
    <property type="entry name" value="ThiF"/>
    <property type="match status" value="1"/>
</dbReference>
<dbReference type="NCBIfam" id="NF004281">
    <property type="entry name" value="PRK05690.1"/>
    <property type="match status" value="1"/>
</dbReference>
<dbReference type="RefSeq" id="WP_137096548.1">
    <property type="nucleotide sequence ID" value="NZ_SWMS01000020.1"/>
</dbReference>
<dbReference type="Proteomes" id="UP000309992">
    <property type="component" value="Unassembled WGS sequence"/>
</dbReference>
<dbReference type="InterPro" id="IPR045886">
    <property type="entry name" value="ThiF/MoeB/HesA"/>
</dbReference>
<dbReference type="PANTHER" id="PTHR10953">
    <property type="entry name" value="UBIQUITIN-ACTIVATING ENZYME E1"/>
    <property type="match status" value="1"/>
</dbReference>
<dbReference type="CDD" id="cd00158">
    <property type="entry name" value="RHOD"/>
    <property type="match status" value="1"/>
</dbReference>
<dbReference type="CDD" id="cd00757">
    <property type="entry name" value="ThiF_MoeB_HesA_family"/>
    <property type="match status" value="1"/>
</dbReference>
<dbReference type="GO" id="GO:0016779">
    <property type="term" value="F:nucleotidyltransferase activity"/>
    <property type="evidence" value="ECO:0007669"/>
    <property type="project" value="UniProtKB-KW"/>
</dbReference>
<dbReference type="InterPro" id="IPR001763">
    <property type="entry name" value="Rhodanese-like_dom"/>
</dbReference>
<dbReference type="SUPFAM" id="SSF69572">
    <property type="entry name" value="Activating enzymes of the ubiquitin-like proteins"/>
    <property type="match status" value="1"/>
</dbReference>
<dbReference type="PANTHER" id="PTHR10953:SF102">
    <property type="entry name" value="ADENYLYLTRANSFERASE AND SULFURTRANSFERASE MOCS3"/>
    <property type="match status" value="1"/>
</dbReference>
<dbReference type="InterPro" id="IPR036873">
    <property type="entry name" value="Rhodanese-like_dom_sf"/>
</dbReference>
<feature type="domain" description="Rhodanese" evidence="1">
    <location>
        <begin position="300"/>
        <end position="390"/>
    </location>
</feature>
<dbReference type="EMBL" id="SWMS01000020">
    <property type="protein sequence ID" value="TKG64477.1"/>
    <property type="molecule type" value="Genomic_DNA"/>
</dbReference>